<gene>
    <name evidence="1" type="ORF">L9F63_015714</name>
</gene>
<evidence type="ECO:0000313" key="1">
    <source>
        <dbReference type="EMBL" id="KAJ9592618.1"/>
    </source>
</evidence>
<name>A0AAD8EJK9_DIPPU</name>
<dbReference type="AlphaFoldDB" id="A0AAD8EJK9"/>
<proteinExistence type="predicted"/>
<organism evidence="1 2">
    <name type="scientific">Diploptera punctata</name>
    <name type="common">Pacific beetle cockroach</name>
    <dbReference type="NCBI Taxonomy" id="6984"/>
    <lineage>
        <taxon>Eukaryota</taxon>
        <taxon>Metazoa</taxon>
        <taxon>Ecdysozoa</taxon>
        <taxon>Arthropoda</taxon>
        <taxon>Hexapoda</taxon>
        <taxon>Insecta</taxon>
        <taxon>Pterygota</taxon>
        <taxon>Neoptera</taxon>
        <taxon>Polyneoptera</taxon>
        <taxon>Dictyoptera</taxon>
        <taxon>Blattodea</taxon>
        <taxon>Blaberoidea</taxon>
        <taxon>Blaberidae</taxon>
        <taxon>Diplopterinae</taxon>
        <taxon>Diploptera</taxon>
    </lineage>
</organism>
<feature type="non-terminal residue" evidence="1">
    <location>
        <position position="1"/>
    </location>
</feature>
<feature type="non-terminal residue" evidence="1">
    <location>
        <position position="90"/>
    </location>
</feature>
<comment type="caution">
    <text evidence="1">The sequence shown here is derived from an EMBL/GenBank/DDBJ whole genome shotgun (WGS) entry which is preliminary data.</text>
</comment>
<dbReference type="Proteomes" id="UP001233999">
    <property type="component" value="Unassembled WGS sequence"/>
</dbReference>
<keyword evidence="2" id="KW-1185">Reference proteome</keyword>
<dbReference type="EMBL" id="JASPKZ010003825">
    <property type="protein sequence ID" value="KAJ9592618.1"/>
    <property type="molecule type" value="Genomic_DNA"/>
</dbReference>
<reference evidence="1" key="1">
    <citation type="journal article" date="2023" name="IScience">
        <title>Live-bearing cockroach genome reveals convergent evolutionary mechanisms linked to viviparity in insects and beyond.</title>
        <authorList>
            <person name="Fouks B."/>
            <person name="Harrison M.C."/>
            <person name="Mikhailova A.A."/>
            <person name="Marchal E."/>
            <person name="English S."/>
            <person name="Carruthers M."/>
            <person name="Jennings E.C."/>
            <person name="Chiamaka E.L."/>
            <person name="Frigard R.A."/>
            <person name="Pippel M."/>
            <person name="Attardo G.M."/>
            <person name="Benoit J.B."/>
            <person name="Bornberg-Bauer E."/>
            <person name="Tobe S.S."/>
        </authorList>
    </citation>
    <scope>NUCLEOTIDE SEQUENCE</scope>
    <source>
        <strain evidence="1">Stay&amp;Tobe</strain>
    </source>
</reference>
<sequence length="90" mass="10831">YILTLFHFMTIHLNGLNNEFNWPITFDVMEEERILLLSYFFTFYIFLIYSNVCSPSFFLFSSFIFLIYNVQQIVDVATFQCRQKGTKIIN</sequence>
<accession>A0AAD8EJK9</accession>
<evidence type="ECO:0000313" key="2">
    <source>
        <dbReference type="Proteomes" id="UP001233999"/>
    </source>
</evidence>
<protein>
    <submittedName>
        <fullName evidence="1">Uncharacterized protein</fullName>
    </submittedName>
</protein>
<reference evidence="1" key="2">
    <citation type="submission" date="2023-05" db="EMBL/GenBank/DDBJ databases">
        <authorList>
            <person name="Fouks B."/>
        </authorList>
    </citation>
    <scope>NUCLEOTIDE SEQUENCE</scope>
    <source>
        <strain evidence="1">Stay&amp;Tobe</strain>
        <tissue evidence="1">Testes</tissue>
    </source>
</reference>